<organism evidence="1 2">
    <name type="scientific">Alistipes onderdonkii</name>
    <dbReference type="NCBI Taxonomy" id="328813"/>
    <lineage>
        <taxon>Bacteria</taxon>
        <taxon>Pseudomonadati</taxon>
        <taxon>Bacteroidota</taxon>
        <taxon>Bacteroidia</taxon>
        <taxon>Bacteroidales</taxon>
        <taxon>Rikenellaceae</taxon>
        <taxon>Alistipes</taxon>
    </lineage>
</organism>
<proteinExistence type="predicted"/>
<protein>
    <recommendedName>
        <fullName evidence="3">Type II toxin-antitoxin system RelE/ParE family toxin</fullName>
    </recommendedName>
</protein>
<dbReference type="EMBL" id="VVXH01000024">
    <property type="protein sequence ID" value="KAA2375283.1"/>
    <property type="molecule type" value="Genomic_DNA"/>
</dbReference>
<sequence length="98" mass="11767">MRKIIVSRQVRDKISDLETYMRNELKLSKEAARRRSDRMRQFVLSLGNNADYPFCRFKKWCVLGFRCAVFEKHWVFAYQILDEGIIIQDMSQTSLLKE</sequence>
<dbReference type="AlphaFoldDB" id="A0A5B3GNZ6"/>
<evidence type="ECO:0008006" key="3">
    <source>
        <dbReference type="Google" id="ProtNLM"/>
    </source>
</evidence>
<dbReference type="RefSeq" id="WP_130065939.1">
    <property type="nucleotide sequence ID" value="NZ_JBDMOU010000051.1"/>
</dbReference>
<gene>
    <name evidence="1" type="ORF">F2Y10_15470</name>
</gene>
<evidence type="ECO:0000313" key="1">
    <source>
        <dbReference type="EMBL" id="KAA2375283.1"/>
    </source>
</evidence>
<accession>A0A5B3GNZ6</accession>
<dbReference type="Proteomes" id="UP000322940">
    <property type="component" value="Unassembled WGS sequence"/>
</dbReference>
<evidence type="ECO:0000313" key="2">
    <source>
        <dbReference type="Proteomes" id="UP000322940"/>
    </source>
</evidence>
<reference evidence="1 2" key="1">
    <citation type="journal article" date="2019" name="Nat. Med.">
        <title>A library of human gut bacterial isolates paired with longitudinal multiomics data enables mechanistic microbiome research.</title>
        <authorList>
            <person name="Poyet M."/>
            <person name="Groussin M."/>
            <person name="Gibbons S.M."/>
            <person name="Avila-Pacheco J."/>
            <person name="Jiang X."/>
            <person name="Kearney S.M."/>
            <person name="Perrotta A.R."/>
            <person name="Berdy B."/>
            <person name="Zhao S."/>
            <person name="Lieberman T.D."/>
            <person name="Swanson P.K."/>
            <person name="Smith M."/>
            <person name="Roesemann S."/>
            <person name="Alexander J.E."/>
            <person name="Rich S.A."/>
            <person name="Livny J."/>
            <person name="Vlamakis H."/>
            <person name="Clish C."/>
            <person name="Bullock K."/>
            <person name="Deik A."/>
            <person name="Scott J."/>
            <person name="Pierce K.A."/>
            <person name="Xavier R.J."/>
            <person name="Alm E.J."/>
        </authorList>
    </citation>
    <scope>NUCLEOTIDE SEQUENCE [LARGE SCALE GENOMIC DNA]</scope>
    <source>
        <strain evidence="1 2">BIOML-A266</strain>
    </source>
</reference>
<name>A0A5B3GNZ6_9BACT</name>
<comment type="caution">
    <text evidence="1">The sequence shown here is derived from an EMBL/GenBank/DDBJ whole genome shotgun (WGS) entry which is preliminary data.</text>
</comment>